<evidence type="ECO:0000313" key="3">
    <source>
        <dbReference type="Proteomes" id="UP001642540"/>
    </source>
</evidence>
<feature type="compositionally biased region" description="Low complexity" evidence="1">
    <location>
        <begin position="313"/>
        <end position="323"/>
    </location>
</feature>
<feature type="region of interest" description="Disordered" evidence="1">
    <location>
        <begin position="95"/>
        <end position="128"/>
    </location>
</feature>
<dbReference type="Proteomes" id="UP001642540">
    <property type="component" value="Unassembled WGS sequence"/>
</dbReference>
<feature type="region of interest" description="Disordered" evidence="1">
    <location>
        <begin position="186"/>
        <end position="213"/>
    </location>
</feature>
<keyword evidence="3" id="KW-1185">Reference proteome</keyword>
<protein>
    <submittedName>
        <fullName evidence="2">Uncharacterized protein</fullName>
    </submittedName>
</protein>
<name>A0ABP1R821_9HEXA</name>
<feature type="region of interest" description="Disordered" evidence="1">
    <location>
        <begin position="298"/>
        <end position="323"/>
    </location>
</feature>
<feature type="compositionally biased region" description="Polar residues" evidence="1">
    <location>
        <begin position="47"/>
        <end position="64"/>
    </location>
</feature>
<proteinExistence type="predicted"/>
<evidence type="ECO:0000313" key="2">
    <source>
        <dbReference type="EMBL" id="CAL8121892.1"/>
    </source>
</evidence>
<evidence type="ECO:0000256" key="1">
    <source>
        <dbReference type="SAM" id="MobiDB-lite"/>
    </source>
</evidence>
<comment type="caution">
    <text evidence="2">The sequence shown here is derived from an EMBL/GenBank/DDBJ whole genome shotgun (WGS) entry which is preliminary data.</text>
</comment>
<reference evidence="2 3" key="1">
    <citation type="submission" date="2024-08" db="EMBL/GenBank/DDBJ databases">
        <authorList>
            <person name="Cucini C."/>
            <person name="Frati F."/>
        </authorList>
    </citation>
    <scope>NUCLEOTIDE SEQUENCE [LARGE SCALE GENOMIC DNA]</scope>
</reference>
<dbReference type="EMBL" id="CAXLJM020000066">
    <property type="protein sequence ID" value="CAL8121892.1"/>
    <property type="molecule type" value="Genomic_DNA"/>
</dbReference>
<feature type="compositionally biased region" description="Polar residues" evidence="1">
    <location>
        <begin position="298"/>
        <end position="312"/>
    </location>
</feature>
<accession>A0ABP1R821</accession>
<feature type="compositionally biased region" description="Polar residues" evidence="1">
    <location>
        <begin position="199"/>
        <end position="213"/>
    </location>
</feature>
<organism evidence="2 3">
    <name type="scientific">Orchesella dallaii</name>
    <dbReference type="NCBI Taxonomy" id="48710"/>
    <lineage>
        <taxon>Eukaryota</taxon>
        <taxon>Metazoa</taxon>
        <taxon>Ecdysozoa</taxon>
        <taxon>Arthropoda</taxon>
        <taxon>Hexapoda</taxon>
        <taxon>Collembola</taxon>
        <taxon>Entomobryomorpha</taxon>
        <taxon>Entomobryoidea</taxon>
        <taxon>Orchesellidae</taxon>
        <taxon>Orchesellinae</taxon>
        <taxon>Orchesella</taxon>
    </lineage>
</organism>
<gene>
    <name evidence="2" type="ORF">ODALV1_LOCUS19583</name>
</gene>
<feature type="region of interest" description="Disordered" evidence="1">
    <location>
        <begin position="19"/>
        <end position="64"/>
    </location>
</feature>
<sequence>MKTVRKSFFSRDKLEGTKRREFTRVDASRPQGLGVDNVLKLRKSNEKSQSAASSKTPGEPSWQMSRSNLSLNSFTFGSLDATLVEPALSAKSNIEINSLDQPERSTNSNKLKATFQSTSHPRRQPKSNTPYYIADICQSYQDDALFSFNQGVADMSHQPTTTNNLIIQVEPKRLFSVSDSFRKSVPGVNPKSACEGRSSLPNPSRPHQNQTITTATRQLKISEPQSRKGKHIKSFKRTPIQTTASSTPSVDDFGLPEVDEVSKLESSIVVEDSPVKVKVIKSRRLKRLQLKHKSLTRISASDEASQDNSRLNSQISEYSSAQSSESPIAKTPLAVWIRKDQSDVNGDVDEIVQIDSPTKRKRQQDVHNKAEKFGTSSKSLLESFKSIKAHYDSSVRLFAHDLRKNKYDEDTVLPLLIRSIERQDKLMKATAYNFKDEKHLYILFKPLDVYEIKEGVFLKLYQPWQEVHIPGTSCSMIIAADFYKIVHKNEFNLTSGQIKTINELPIPYPGVIGVSEPLLMDLVPYNLKNQRTIMNEIRHYKSFIDIEVVVLNLWKEMSPVMALLKDSDGFVSILEIPKNEDDFISILSPGRYISLARIAVGRMINIAEKLDLFSLLTLFGAEQIYYYVLRLVDESEWKMETLLNITMVQKWEQLLGIEEIYSVPTQEDQRISLECKLKEIEKDYILVTDESDMSLKVEFVFKSENAVPNLTSNIEVGLKLKFLRLIHGKVIWDKFTTFIKMVDADEDQDNEFIEMDESF</sequence>
<feature type="compositionally biased region" description="Polar residues" evidence="1">
    <location>
        <begin position="95"/>
        <end position="119"/>
    </location>
</feature>